<evidence type="ECO:0000256" key="3">
    <source>
        <dbReference type="ARBA" id="ARBA00022857"/>
    </source>
</evidence>
<evidence type="ECO:0000256" key="8">
    <source>
        <dbReference type="ARBA" id="ARBA00023264"/>
    </source>
</evidence>
<dbReference type="NCBIfam" id="NF000942">
    <property type="entry name" value="PRK00094.1-4"/>
    <property type="match status" value="1"/>
</dbReference>
<evidence type="ECO:0000313" key="14">
    <source>
        <dbReference type="Proteomes" id="UP000034749"/>
    </source>
</evidence>
<dbReference type="GO" id="GO:0046168">
    <property type="term" value="P:glycerol-3-phosphate catabolic process"/>
    <property type="evidence" value="ECO:0007669"/>
    <property type="project" value="InterPro"/>
</dbReference>
<dbReference type="Proteomes" id="UP000034749">
    <property type="component" value="Unassembled WGS sequence"/>
</dbReference>
<dbReference type="GO" id="GO:0141153">
    <property type="term" value="F:glycerol-3-phosphate dehydrogenase (NADP+) activity"/>
    <property type="evidence" value="ECO:0007669"/>
    <property type="project" value="RHEA"/>
</dbReference>
<keyword evidence="8" id="KW-1208">Phospholipid metabolism</keyword>
<dbReference type="PRINTS" id="PR00077">
    <property type="entry name" value="GPDHDRGNASE"/>
</dbReference>
<organism evidence="13 14">
    <name type="scientific">Candidatus Nomurabacteria bacterium GW2011_GWA2_40_9</name>
    <dbReference type="NCBI Taxonomy" id="1618734"/>
    <lineage>
        <taxon>Bacteria</taxon>
        <taxon>Candidatus Nomuraibacteriota</taxon>
    </lineage>
</organism>
<sequence>MKISVIGAGSWGTALAVLLSEKGFDVKLWSRREELAREIESKKENMQYLPGIKIPNNLIVDSSLKNVLSGSDIIITAVPSEFLRGTLGEIRPFFRNQTVVSVTKGIEHSTGKRMTEVIEDVLGKNVKVTALSGPNHAEEVAKKMPTASVLAGKNPKIGKFVSETLSTPAFKVYYLNDVAGVETCGALKNITAIATGVCDGFGFGDNARASIITLGLMEMNNFGRHFGVKRGTVYGLAGVGDLIATCVSMNIL</sequence>
<dbReference type="InterPro" id="IPR006109">
    <property type="entry name" value="G3P_DH_NAD-dep_C"/>
</dbReference>
<protein>
    <recommendedName>
        <fullName evidence="10">Glycerol-3-phosphate dehydrogenase</fullName>
        <ecNumber evidence="10">1.1.1.94</ecNumber>
    </recommendedName>
</protein>
<evidence type="ECO:0000256" key="1">
    <source>
        <dbReference type="ARBA" id="ARBA00011009"/>
    </source>
</evidence>
<dbReference type="InterPro" id="IPR036291">
    <property type="entry name" value="NAD(P)-bd_dom_sf"/>
</dbReference>
<evidence type="ECO:0000256" key="7">
    <source>
        <dbReference type="ARBA" id="ARBA00023209"/>
    </source>
</evidence>
<evidence type="ECO:0000256" key="9">
    <source>
        <dbReference type="RuleBase" id="RU000437"/>
    </source>
</evidence>
<dbReference type="InterPro" id="IPR006168">
    <property type="entry name" value="G3P_DH_NAD-dep"/>
</dbReference>
<proteinExistence type="inferred from homology"/>
<keyword evidence="5 9" id="KW-0520">NAD</keyword>
<dbReference type="InterPro" id="IPR008927">
    <property type="entry name" value="6-PGluconate_DH-like_C_sf"/>
</dbReference>
<dbReference type="PANTHER" id="PTHR11728">
    <property type="entry name" value="GLYCEROL-3-PHOSPHATE DEHYDROGENASE"/>
    <property type="match status" value="1"/>
</dbReference>
<dbReference type="EMBL" id="LBZW01000039">
    <property type="protein sequence ID" value="KKR78389.1"/>
    <property type="molecule type" value="Genomic_DNA"/>
</dbReference>
<keyword evidence="4 9" id="KW-0560">Oxidoreductase</keyword>
<dbReference type="GO" id="GO:0051287">
    <property type="term" value="F:NAD binding"/>
    <property type="evidence" value="ECO:0007669"/>
    <property type="project" value="InterPro"/>
</dbReference>
<gene>
    <name evidence="13" type="ORF">UU24_C0039G0002</name>
</gene>
<reference evidence="13 14" key="1">
    <citation type="journal article" date="2015" name="Nature">
        <title>rRNA introns, odd ribosomes, and small enigmatic genomes across a large radiation of phyla.</title>
        <authorList>
            <person name="Brown C.T."/>
            <person name="Hug L.A."/>
            <person name="Thomas B.C."/>
            <person name="Sharon I."/>
            <person name="Castelle C.J."/>
            <person name="Singh A."/>
            <person name="Wilkins M.J."/>
            <person name="Williams K.H."/>
            <person name="Banfield J.F."/>
        </authorList>
    </citation>
    <scope>NUCLEOTIDE SEQUENCE [LARGE SCALE GENOMIC DNA]</scope>
</reference>
<evidence type="ECO:0000256" key="4">
    <source>
        <dbReference type="ARBA" id="ARBA00023002"/>
    </source>
</evidence>
<dbReference type="InterPro" id="IPR013328">
    <property type="entry name" value="6PGD_dom2"/>
</dbReference>
<evidence type="ECO:0000256" key="10">
    <source>
        <dbReference type="RuleBase" id="RU000439"/>
    </source>
</evidence>
<feature type="domain" description="Glycerol-3-phosphate dehydrogenase NAD-dependent N-terminal" evidence="11">
    <location>
        <begin position="2"/>
        <end position="156"/>
    </location>
</feature>
<dbReference type="Gene3D" id="1.10.1040.10">
    <property type="entry name" value="N-(1-d-carboxylethyl)-l-norvaline Dehydrogenase, domain 2"/>
    <property type="match status" value="1"/>
</dbReference>
<evidence type="ECO:0000256" key="2">
    <source>
        <dbReference type="ARBA" id="ARBA00022516"/>
    </source>
</evidence>
<keyword evidence="2" id="KW-0444">Lipid biosynthesis</keyword>
<comment type="caution">
    <text evidence="13">The sequence shown here is derived from an EMBL/GenBank/DDBJ whole genome shotgun (WGS) entry which is preliminary data.</text>
</comment>
<dbReference type="AlphaFoldDB" id="A0A0G0TMW9"/>
<evidence type="ECO:0000259" key="12">
    <source>
        <dbReference type="Pfam" id="PF07479"/>
    </source>
</evidence>
<dbReference type="FunFam" id="3.40.50.720:FF:000019">
    <property type="entry name" value="Glycerol-3-phosphate dehydrogenase [NAD(P)+]"/>
    <property type="match status" value="1"/>
</dbReference>
<evidence type="ECO:0000313" key="13">
    <source>
        <dbReference type="EMBL" id="KKR78389.1"/>
    </source>
</evidence>
<dbReference type="GO" id="GO:0008654">
    <property type="term" value="P:phospholipid biosynthetic process"/>
    <property type="evidence" value="ECO:0007669"/>
    <property type="project" value="UniProtKB-KW"/>
</dbReference>
<name>A0A0G0TMW9_9BACT</name>
<dbReference type="Gene3D" id="3.40.50.720">
    <property type="entry name" value="NAD(P)-binding Rossmann-like Domain"/>
    <property type="match status" value="1"/>
</dbReference>
<keyword evidence="3" id="KW-0521">NADP</keyword>
<dbReference type="Pfam" id="PF07479">
    <property type="entry name" value="NAD_Gly3P_dh_C"/>
    <property type="match status" value="1"/>
</dbReference>
<evidence type="ECO:0000256" key="6">
    <source>
        <dbReference type="ARBA" id="ARBA00023098"/>
    </source>
</evidence>
<evidence type="ECO:0000256" key="5">
    <source>
        <dbReference type="ARBA" id="ARBA00023027"/>
    </source>
</evidence>
<keyword evidence="7" id="KW-0594">Phospholipid biosynthesis</keyword>
<dbReference type="GO" id="GO:0005829">
    <property type="term" value="C:cytosol"/>
    <property type="evidence" value="ECO:0007669"/>
    <property type="project" value="TreeGrafter"/>
</dbReference>
<keyword evidence="6" id="KW-0443">Lipid metabolism</keyword>
<dbReference type="PANTHER" id="PTHR11728:SF1">
    <property type="entry name" value="GLYCEROL-3-PHOSPHATE DEHYDROGENASE [NAD(+)] 2, CHLOROPLASTIC"/>
    <property type="match status" value="1"/>
</dbReference>
<dbReference type="PATRIC" id="fig|1618734.3.peg.664"/>
<dbReference type="NCBIfam" id="NF000940">
    <property type="entry name" value="PRK00094.1-2"/>
    <property type="match status" value="1"/>
</dbReference>
<dbReference type="SUPFAM" id="SSF48179">
    <property type="entry name" value="6-phosphogluconate dehydrogenase C-terminal domain-like"/>
    <property type="match status" value="1"/>
</dbReference>
<dbReference type="GO" id="GO:0005975">
    <property type="term" value="P:carbohydrate metabolic process"/>
    <property type="evidence" value="ECO:0007669"/>
    <property type="project" value="InterPro"/>
</dbReference>
<dbReference type="SUPFAM" id="SSF51735">
    <property type="entry name" value="NAD(P)-binding Rossmann-fold domains"/>
    <property type="match status" value="1"/>
</dbReference>
<comment type="catalytic activity">
    <reaction evidence="10">
        <text>sn-glycerol 3-phosphate + NADP(+) = dihydroxyacetone phosphate + NADPH + H(+)</text>
        <dbReference type="Rhea" id="RHEA:11096"/>
        <dbReference type="ChEBI" id="CHEBI:15378"/>
        <dbReference type="ChEBI" id="CHEBI:57597"/>
        <dbReference type="ChEBI" id="CHEBI:57642"/>
        <dbReference type="ChEBI" id="CHEBI:57783"/>
        <dbReference type="ChEBI" id="CHEBI:58349"/>
        <dbReference type="EC" id="1.1.1.94"/>
    </reaction>
</comment>
<dbReference type="EC" id="1.1.1.94" evidence="10"/>
<feature type="domain" description="Glycerol-3-phosphate dehydrogenase NAD-dependent C-terminal" evidence="12">
    <location>
        <begin position="177"/>
        <end position="249"/>
    </location>
</feature>
<accession>A0A0G0TMW9</accession>
<dbReference type="InterPro" id="IPR011128">
    <property type="entry name" value="G3P_DH_NAD-dep_N"/>
</dbReference>
<comment type="similarity">
    <text evidence="1 9">Belongs to the NAD-dependent glycerol-3-phosphate dehydrogenase family.</text>
</comment>
<evidence type="ECO:0000259" key="11">
    <source>
        <dbReference type="Pfam" id="PF01210"/>
    </source>
</evidence>
<dbReference type="PROSITE" id="PS00957">
    <property type="entry name" value="NAD_G3PDH"/>
    <property type="match status" value="1"/>
</dbReference>
<dbReference type="Pfam" id="PF01210">
    <property type="entry name" value="NAD_Gly3P_dh_N"/>
    <property type="match status" value="1"/>
</dbReference>